<dbReference type="Gene3D" id="2.130.10.10">
    <property type="entry name" value="YVTN repeat-like/Quinoprotein amine dehydrogenase"/>
    <property type="match status" value="1"/>
</dbReference>
<evidence type="ECO:0000313" key="5">
    <source>
        <dbReference type="EMBL" id="MEQ2171124.1"/>
    </source>
</evidence>
<feature type="domain" description="Sema" evidence="4">
    <location>
        <begin position="25"/>
        <end position="202"/>
    </location>
</feature>
<sequence length="202" mass="22914">MSLLSALSIVCGLMLQLYFSLLSAQYCVPRKTVFYQSNLKLFKEDGIFNYSTMLIRDDLGVLLLGAREAIYALDINNISVQKAAVYWGVPEEKQRECTYKGKLAEVECRNYIRTLLSVNDTTVYVCGTNAFSPTCDYMTFANGQLTLKGKQEEGKGKCPFDPFQRYSSLMVGECQHRRVHVWHNIRAPYLVHLFSGTSSLCI</sequence>
<dbReference type="EMBL" id="JAHRIO010040362">
    <property type="protein sequence ID" value="MEQ2171124.1"/>
    <property type="molecule type" value="Genomic_DNA"/>
</dbReference>
<keyword evidence="6" id="KW-1185">Reference proteome</keyword>
<keyword evidence="1" id="KW-0325">Glycoprotein</keyword>
<reference evidence="5 6" key="1">
    <citation type="submission" date="2021-06" db="EMBL/GenBank/DDBJ databases">
        <authorList>
            <person name="Palmer J.M."/>
        </authorList>
    </citation>
    <scope>NUCLEOTIDE SEQUENCE [LARGE SCALE GENOMIC DNA]</scope>
    <source>
        <strain evidence="5 6">GA_2019</strain>
        <tissue evidence="5">Muscle</tissue>
    </source>
</reference>
<dbReference type="InterPro" id="IPR015943">
    <property type="entry name" value="WD40/YVTN_repeat-like_dom_sf"/>
</dbReference>
<dbReference type="InterPro" id="IPR001627">
    <property type="entry name" value="Semap_dom"/>
</dbReference>
<dbReference type="PANTHER" id="PTHR11036:SF135">
    <property type="entry name" value="SEMAPHORIN 4D ISOFORM X1-RELATED"/>
    <property type="match status" value="1"/>
</dbReference>
<organism evidence="5 6">
    <name type="scientific">Goodea atripinnis</name>
    <dbReference type="NCBI Taxonomy" id="208336"/>
    <lineage>
        <taxon>Eukaryota</taxon>
        <taxon>Metazoa</taxon>
        <taxon>Chordata</taxon>
        <taxon>Craniata</taxon>
        <taxon>Vertebrata</taxon>
        <taxon>Euteleostomi</taxon>
        <taxon>Actinopterygii</taxon>
        <taxon>Neopterygii</taxon>
        <taxon>Teleostei</taxon>
        <taxon>Neoteleostei</taxon>
        <taxon>Acanthomorphata</taxon>
        <taxon>Ovalentaria</taxon>
        <taxon>Atherinomorphae</taxon>
        <taxon>Cyprinodontiformes</taxon>
        <taxon>Goodeidae</taxon>
        <taxon>Goodea</taxon>
    </lineage>
</organism>
<accession>A0ABV0NIC1</accession>
<name>A0ABV0NIC1_9TELE</name>
<comment type="caution">
    <text evidence="2">Lacks conserved residue(s) required for the propagation of feature annotation.</text>
</comment>
<evidence type="ECO:0000256" key="3">
    <source>
        <dbReference type="SAM" id="SignalP"/>
    </source>
</evidence>
<evidence type="ECO:0000256" key="1">
    <source>
        <dbReference type="ARBA" id="ARBA00023180"/>
    </source>
</evidence>
<evidence type="ECO:0000259" key="4">
    <source>
        <dbReference type="PROSITE" id="PS51004"/>
    </source>
</evidence>
<dbReference type="PROSITE" id="PS51004">
    <property type="entry name" value="SEMA"/>
    <property type="match status" value="1"/>
</dbReference>
<protein>
    <recommendedName>
        <fullName evidence="4">Sema domain-containing protein</fullName>
    </recommendedName>
</protein>
<comment type="caution">
    <text evidence="5">The sequence shown here is derived from an EMBL/GenBank/DDBJ whole genome shotgun (WGS) entry which is preliminary data.</text>
</comment>
<evidence type="ECO:0000256" key="2">
    <source>
        <dbReference type="PROSITE-ProRule" id="PRU00352"/>
    </source>
</evidence>
<keyword evidence="3" id="KW-0732">Signal</keyword>
<evidence type="ECO:0000313" key="6">
    <source>
        <dbReference type="Proteomes" id="UP001476798"/>
    </source>
</evidence>
<gene>
    <name evidence="5" type="ORF">GOODEAATRI_007510</name>
</gene>
<proteinExistence type="predicted"/>
<dbReference type="InterPro" id="IPR036352">
    <property type="entry name" value="Semap_dom_sf"/>
</dbReference>
<dbReference type="SUPFAM" id="SSF101912">
    <property type="entry name" value="Sema domain"/>
    <property type="match status" value="1"/>
</dbReference>
<feature type="chain" id="PRO_5047378685" description="Sema domain-containing protein" evidence="3">
    <location>
        <begin position="25"/>
        <end position="202"/>
    </location>
</feature>
<dbReference type="PANTHER" id="PTHR11036">
    <property type="entry name" value="SEMAPHORIN"/>
    <property type="match status" value="1"/>
</dbReference>
<dbReference type="Proteomes" id="UP001476798">
    <property type="component" value="Unassembled WGS sequence"/>
</dbReference>
<dbReference type="InterPro" id="IPR027231">
    <property type="entry name" value="Semaphorin"/>
</dbReference>
<feature type="signal peptide" evidence="3">
    <location>
        <begin position="1"/>
        <end position="24"/>
    </location>
</feature>